<accession>A0A930Y097</accession>
<proteinExistence type="predicted"/>
<organism evidence="1 2">
    <name type="scientific">Flavobacterium soyangense</name>
    <dbReference type="NCBI Taxonomy" id="2023265"/>
    <lineage>
        <taxon>Bacteria</taxon>
        <taxon>Pseudomonadati</taxon>
        <taxon>Bacteroidota</taxon>
        <taxon>Flavobacteriia</taxon>
        <taxon>Flavobacteriales</taxon>
        <taxon>Flavobacteriaceae</taxon>
        <taxon>Flavobacterium</taxon>
    </lineage>
</organism>
<reference evidence="1" key="1">
    <citation type="submission" date="2020-11" db="EMBL/GenBank/DDBJ databases">
        <title>Genome of Flavobacterium soyangense.</title>
        <authorList>
            <person name="Liu Q."/>
            <person name="Xin Y.-H."/>
        </authorList>
    </citation>
    <scope>NUCLEOTIDE SEQUENCE</scope>
    <source>
        <strain evidence="1">CGMCC 1.13493</strain>
    </source>
</reference>
<sequence length="151" mass="16548">MKKIIYLLVFLISYAVFSQHRTIEITNIKTGKVKVFVENHRIKIRTLDGKKHIGNLKILDTLTFTVNDQTVKIDSLQSIKYQPKTLATVKTVVLIVGLAIVGASLVAASGGNDAAFLLFTVGSGVTISAGLFEGINANNSNNKWSFKIIER</sequence>
<dbReference type="EMBL" id="JADHEC010000010">
    <property type="protein sequence ID" value="MBF2708259.1"/>
    <property type="molecule type" value="Genomic_DNA"/>
</dbReference>
<dbReference type="RefSeq" id="WP_194311514.1">
    <property type="nucleotide sequence ID" value="NZ_JADHEC010000010.1"/>
</dbReference>
<evidence type="ECO:0000313" key="1">
    <source>
        <dbReference type="EMBL" id="MBF2708259.1"/>
    </source>
</evidence>
<gene>
    <name evidence="1" type="ORF">IR213_06605</name>
</gene>
<name>A0A930Y097_9FLAO</name>
<keyword evidence="2" id="KW-1185">Reference proteome</keyword>
<protein>
    <submittedName>
        <fullName evidence="1">Uncharacterized protein</fullName>
    </submittedName>
</protein>
<comment type="caution">
    <text evidence="1">The sequence shown here is derived from an EMBL/GenBank/DDBJ whole genome shotgun (WGS) entry which is preliminary data.</text>
</comment>
<dbReference type="Proteomes" id="UP000646211">
    <property type="component" value="Unassembled WGS sequence"/>
</dbReference>
<evidence type="ECO:0000313" key="2">
    <source>
        <dbReference type="Proteomes" id="UP000646211"/>
    </source>
</evidence>
<dbReference type="AlphaFoldDB" id="A0A930Y097"/>